<dbReference type="RefSeq" id="WP_340273851.1">
    <property type="nucleotide sequence ID" value="NZ_JBAKIA010000004.1"/>
</dbReference>
<dbReference type="Pfam" id="PF01243">
    <property type="entry name" value="PNPOx_N"/>
    <property type="match status" value="1"/>
</dbReference>
<dbReference type="SUPFAM" id="SSF50475">
    <property type="entry name" value="FMN-binding split barrel"/>
    <property type="match status" value="1"/>
</dbReference>
<reference evidence="3 4" key="1">
    <citation type="submission" date="2024-02" db="EMBL/GenBank/DDBJ databases">
        <title>Roseibium algae sp. nov., isolated from marine alga (Grateloupia sp.), showing potential in myo-inositol conversion.</title>
        <authorList>
            <person name="Wang Y."/>
        </authorList>
    </citation>
    <scope>NUCLEOTIDE SEQUENCE [LARGE SCALE GENOMIC DNA]</scope>
    <source>
        <strain evidence="3 4">H3510</strain>
    </source>
</reference>
<comment type="caution">
    <text evidence="3">The sequence shown here is derived from an EMBL/GenBank/DDBJ whole genome shotgun (WGS) entry which is preliminary data.</text>
</comment>
<keyword evidence="4" id="KW-1185">Reference proteome</keyword>
<evidence type="ECO:0000256" key="1">
    <source>
        <dbReference type="SAM" id="Coils"/>
    </source>
</evidence>
<accession>A0ABU8TJ05</accession>
<sequence>MARAFADIAFTPAVQARQEAEGSRSSYARFEQPHIEELNTLGPEEVSFIEARDGFFQATVSETGWPYVQFRGGPAGFLKVLNDKTIGYADFRGNRQYISSGNLTDNDRVSLILMDYPNRRRLKIWARATQVSAKDDPELIKRLQPGGYRALPERAVLLAVEALDWNCPQHIPQRYTLSELEPQLDTLRTRIFELEQENAGLKECLANSTS</sequence>
<dbReference type="InterPro" id="IPR012349">
    <property type="entry name" value="Split_barrel_FMN-bd"/>
</dbReference>
<dbReference type="Proteomes" id="UP001385499">
    <property type="component" value="Unassembled WGS sequence"/>
</dbReference>
<protein>
    <submittedName>
        <fullName evidence="3">Pyridoxamine 5'-phosphate oxidase family protein</fullName>
    </submittedName>
</protein>
<organism evidence="3 4">
    <name type="scientific">Roseibium algae</name>
    <dbReference type="NCBI Taxonomy" id="3123038"/>
    <lineage>
        <taxon>Bacteria</taxon>
        <taxon>Pseudomonadati</taxon>
        <taxon>Pseudomonadota</taxon>
        <taxon>Alphaproteobacteria</taxon>
        <taxon>Hyphomicrobiales</taxon>
        <taxon>Stappiaceae</taxon>
        <taxon>Roseibium</taxon>
    </lineage>
</organism>
<dbReference type="PANTHER" id="PTHR42815:SF2">
    <property type="entry name" value="FAD-BINDING, PUTATIVE (AFU_ORTHOLOGUE AFUA_6G07600)-RELATED"/>
    <property type="match status" value="1"/>
</dbReference>
<gene>
    <name evidence="3" type="ORF">V6575_08575</name>
</gene>
<proteinExistence type="predicted"/>
<dbReference type="EMBL" id="JBAKIA010000004">
    <property type="protein sequence ID" value="MEJ8474143.1"/>
    <property type="molecule type" value="Genomic_DNA"/>
</dbReference>
<evidence type="ECO:0000313" key="4">
    <source>
        <dbReference type="Proteomes" id="UP001385499"/>
    </source>
</evidence>
<name>A0ABU8TJ05_9HYPH</name>
<evidence type="ECO:0000313" key="3">
    <source>
        <dbReference type="EMBL" id="MEJ8474143.1"/>
    </source>
</evidence>
<keyword evidence="1" id="KW-0175">Coiled coil</keyword>
<dbReference type="InterPro" id="IPR011576">
    <property type="entry name" value="Pyridox_Oxase_N"/>
</dbReference>
<evidence type="ECO:0000259" key="2">
    <source>
        <dbReference type="Pfam" id="PF01243"/>
    </source>
</evidence>
<feature type="coiled-coil region" evidence="1">
    <location>
        <begin position="177"/>
        <end position="204"/>
    </location>
</feature>
<dbReference type="Gene3D" id="2.30.110.10">
    <property type="entry name" value="Electron Transport, Fmn-binding Protein, Chain A"/>
    <property type="match status" value="1"/>
</dbReference>
<feature type="domain" description="Pyridoxamine 5'-phosphate oxidase N-terminal" evidence="2">
    <location>
        <begin position="44"/>
        <end position="139"/>
    </location>
</feature>
<dbReference type="PANTHER" id="PTHR42815">
    <property type="entry name" value="FAD-BINDING, PUTATIVE (AFU_ORTHOLOGUE AFUA_6G07600)-RELATED"/>
    <property type="match status" value="1"/>
</dbReference>